<name>A0AAN8FLN9_TRICO</name>
<organism evidence="2 3">
    <name type="scientific">Trichostrongylus colubriformis</name>
    <name type="common">Black scour worm</name>
    <dbReference type="NCBI Taxonomy" id="6319"/>
    <lineage>
        <taxon>Eukaryota</taxon>
        <taxon>Metazoa</taxon>
        <taxon>Ecdysozoa</taxon>
        <taxon>Nematoda</taxon>
        <taxon>Chromadorea</taxon>
        <taxon>Rhabditida</taxon>
        <taxon>Rhabditina</taxon>
        <taxon>Rhabditomorpha</taxon>
        <taxon>Strongyloidea</taxon>
        <taxon>Trichostrongylidae</taxon>
        <taxon>Trichostrongylus</taxon>
    </lineage>
</organism>
<sequence>MPSGRIELSNELRRAKLELKRLKAAIPPLPTPEDLYNDIVHSHTEVMYLTELIDNVKSDITFFFDSNESWKVLERDARIKELSVENYNLRLRLLRKHLSLLFSTIPIMIAKKVTSAKAWQTQMLTQQYYTNQSGAKVPLPMSQGDIGRIMNDYEETIQELFMKMKDIRSECLHHERNRQDVSNKRICDSIQSLREEVSQLREELQQREDEPAKKMRKSSQENMDTSTISEQAKITDNAEFMETVQEELESEKMEHSGEAPPLADDPQDEAQGSQENGEEELLQNIKNLEEQLNDVHQKIRELSRMRTCQPRQYEAGVYRLQESKMPCAFCGTLGAHYSDSCSRVRTVQERREFLRNQKRCTICLERECERGYHCPKYSRRCHHCKQTGHASAMCELPEKSLQINAQKAHYEAMADNILKSLEDLRRSAHI</sequence>
<evidence type="ECO:0008006" key="4">
    <source>
        <dbReference type="Google" id="ProtNLM"/>
    </source>
</evidence>
<protein>
    <recommendedName>
        <fullName evidence="4">CCHC-type domain-containing protein</fullName>
    </recommendedName>
</protein>
<gene>
    <name evidence="2" type="ORF">GCK32_020987</name>
</gene>
<dbReference type="Proteomes" id="UP001331761">
    <property type="component" value="Unassembled WGS sequence"/>
</dbReference>
<evidence type="ECO:0000256" key="1">
    <source>
        <dbReference type="SAM" id="MobiDB-lite"/>
    </source>
</evidence>
<feature type="compositionally biased region" description="Polar residues" evidence="1">
    <location>
        <begin position="220"/>
        <end position="234"/>
    </location>
</feature>
<accession>A0AAN8FLN9</accession>
<comment type="caution">
    <text evidence="2">The sequence shown here is derived from an EMBL/GenBank/DDBJ whole genome shotgun (WGS) entry which is preliminary data.</text>
</comment>
<keyword evidence="3" id="KW-1185">Reference proteome</keyword>
<dbReference type="AlphaFoldDB" id="A0AAN8FLN9"/>
<evidence type="ECO:0000313" key="3">
    <source>
        <dbReference type="Proteomes" id="UP001331761"/>
    </source>
</evidence>
<dbReference type="EMBL" id="WIXE01006696">
    <property type="protein sequence ID" value="KAK5981067.1"/>
    <property type="molecule type" value="Genomic_DNA"/>
</dbReference>
<proteinExistence type="predicted"/>
<feature type="compositionally biased region" description="Basic and acidic residues" evidence="1">
    <location>
        <begin position="198"/>
        <end position="213"/>
    </location>
</feature>
<feature type="region of interest" description="Disordered" evidence="1">
    <location>
        <begin position="198"/>
        <end position="278"/>
    </location>
</feature>
<evidence type="ECO:0000313" key="2">
    <source>
        <dbReference type="EMBL" id="KAK5981067.1"/>
    </source>
</evidence>
<reference evidence="2 3" key="1">
    <citation type="submission" date="2019-10" db="EMBL/GenBank/DDBJ databases">
        <title>Assembly and Annotation for the nematode Trichostrongylus colubriformis.</title>
        <authorList>
            <person name="Martin J."/>
        </authorList>
    </citation>
    <scope>NUCLEOTIDE SEQUENCE [LARGE SCALE GENOMIC DNA]</scope>
    <source>
        <strain evidence="2">G859</strain>
        <tissue evidence="2">Whole worm</tissue>
    </source>
</reference>